<dbReference type="EMBL" id="BAABRR010000004">
    <property type="protein sequence ID" value="GAA5518507.1"/>
    <property type="molecule type" value="Genomic_DNA"/>
</dbReference>
<dbReference type="InterPro" id="IPR000100">
    <property type="entry name" value="RNase_P"/>
</dbReference>
<sequence length="60" mass="6591">MVRNRVKRRLRALVAERLEHLPEGARLVVRALPEAALADYATLGADLDGALSAATRRALR</sequence>
<name>A0ABP9WFA1_9MICO</name>
<keyword evidence="4" id="KW-0378">Hydrolase</keyword>
<evidence type="ECO:0000256" key="1">
    <source>
        <dbReference type="ARBA" id="ARBA00022694"/>
    </source>
</evidence>
<evidence type="ECO:0000256" key="3">
    <source>
        <dbReference type="ARBA" id="ARBA00022759"/>
    </source>
</evidence>
<keyword evidence="5" id="KW-0694">RNA-binding</keyword>
<dbReference type="InterPro" id="IPR014721">
    <property type="entry name" value="Ribsml_uS5_D2-typ_fold_subgr"/>
</dbReference>
<dbReference type="Gene3D" id="3.30.230.10">
    <property type="match status" value="1"/>
</dbReference>
<dbReference type="SUPFAM" id="SSF54211">
    <property type="entry name" value="Ribosomal protein S5 domain 2-like"/>
    <property type="match status" value="1"/>
</dbReference>
<accession>A0ABP9WFA1</accession>
<evidence type="ECO:0000313" key="7">
    <source>
        <dbReference type="Proteomes" id="UP001426770"/>
    </source>
</evidence>
<dbReference type="Pfam" id="PF00825">
    <property type="entry name" value="Ribonuclease_P"/>
    <property type="match status" value="1"/>
</dbReference>
<keyword evidence="7" id="KW-1185">Reference proteome</keyword>
<evidence type="ECO:0000256" key="4">
    <source>
        <dbReference type="ARBA" id="ARBA00022801"/>
    </source>
</evidence>
<protein>
    <submittedName>
        <fullName evidence="6">Ribonuclease P protein component</fullName>
    </submittedName>
</protein>
<evidence type="ECO:0000256" key="5">
    <source>
        <dbReference type="ARBA" id="ARBA00022884"/>
    </source>
</evidence>
<keyword evidence="2" id="KW-0540">Nuclease</keyword>
<evidence type="ECO:0000256" key="2">
    <source>
        <dbReference type="ARBA" id="ARBA00022722"/>
    </source>
</evidence>
<proteinExistence type="predicted"/>
<evidence type="ECO:0000313" key="6">
    <source>
        <dbReference type="EMBL" id="GAA5518507.1"/>
    </source>
</evidence>
<dbReference type="Proteomes" id="UP001426770">
    <property type="component" value="Unassembled WGS sequence"/>
</dbReference>
<organism evidence="6 7">
    <name type="scientific">Demequina sediminis</name>
    <dbReference type="NCBI Taxonomy" id="1930058"/>
    <lineage>
        <taxon>Bacteria</taxon>
        <taxon>Bacillati</taxon>
        <taxon>Actinomycetota</taxon>
        <taxon>Actinomycetes</taxon>
        <taxon>Micrococcales</taxon>
        <taxon>Demequinaceae</taxon>
        <taxon>Demequina</taxon>
    </lineage>
</organism>
<keyword evidence="3" id="KW-0255">Endonuclease</keyword>
<keyword evidence="1" id="KW-0819">tRNA processing</keyword>
<comment type="caution">
    <text evidence="6">The sequence shown here is derived from an EMBL/GenBank/DDBJ whole genome shotgun (WGS) entry which is preliminary data.</text>
</comment>
<dbReference type="InterPro" id="IPR020568">
    <property type="entry name" value="Ribosomal_Su5_D2-typ_SF"/>
</dbReference>
<reference evidence="6 7" key="1">
    <citation type="submission" date="2024-02" db="EMBL/GenBank/DDBJ databases">
        <title>Lysinimicrobium sediminis NBRC 112286.</title>
        <authorList>
            <person name="Ichikawa N."/>
            <person name="Katano-Makiyama Y."/>
            <person name="Hidaka K."/>
        </authorList>
    </citation>
    <scope>NUCLEOTIDE SEQUENCE [LARGE SCALE GENOMIC DNA]</scope>
    <source>
        <strain evidence="6 7">NBRC 112286</strain>
    </source>
</reference>
<gene>
    <name evidence="6" type="primary">rnpA</name>
    <name evidence="6" type="ORF">Lsed01_00934</name>
</gene>